<dbReference type="EMBL" id="JACBYQ010000002">
    <property type="protein sequence ID" value="NYE96332.1"/>
    <property type="molecule type" value="Genomic_DNA"/>
</dbReference>
<protein>
    <submittedName>
        <fullName evidence="6">Branched-chain amino acid transport system substrate-binding protein</fullName>
    </submittedName>
</protein>
<keyword evidence="3" id="KW-1133">Transmembrane helix</keyword>
<keyword evidence="2" id="KW-0812">Transmembrane</keyword>
<evidence type="ECO:0000259" key="5">
    <source>
        <dbReference type="Pfam" id="PF01094"/>
    </source>
</evidence>
<dbReference type="AlphaFoldDB" id="A0A7Y9LVG0"/>
<keyword evidence="7" id="KW-1185">Reference proteome</keyword>
<name>A0A7Y9LVG0_9MICC</name>
<feature type="domain" description="Receptor ligand binding region" evidence="5">
    <location>
        <begin position="51"/>
        <end position="378"/>
    </location>
</feature>
<evidence type="ECO:0000256" key="4">
    <source>
        <dbReference type="ARBA" id="ARBA00023136"/>
    </source>
</evidence>
<organism evidence="6 7">
    <name type="scientific">Psychromicrobium silvestre</name>
    <dbReference type="NCBI Taxonomy" id="1645614"/>
    <lineage>
        <taxon>Bacteria</taxon>
        <taxon>Bacillati</taxon>
        <taxon>Actinomycetota</taxon>
        <taxon>Actinomycetes</taxon>
        <taxon>Micrococcales</taxon>
        <taxon>Micrococcaceae</taxon>
        <taxon>Psychromicrobium</taxon>
    </lineage>
</organism>
<evidence type="ECO:0000313" key="6">
    <source>
        <dbReference type="EMBL" id="NYE96332.1"/>
    </source>
</evidence>
<keyword evidence="4" id="KW-0472">Membrane</keyword>
<evidence type="ECO:0000256" key="2">
    <source>
        <dbReference type="ARBA" id="ARBA00022692"/>
    </source>
</evidence>
<dbReference type="InterPro" id="IPR028082">
    <property type="entry name" value="Peripla_BP_I"/>
</dbReference>
<dbReference type="Gene3D" id="3.40.50.2300">
    <property type="match status" value="2"/>
</dbReference>
<dbReference type="InterPro" id="IPR051010">
    <property type="entry name" value="BCAA_transport"/>
</dbReference>
<accession>A0A7Y9LVG0</accession>
<dbReference type="Proteomes" id="UP000521748">
    <property type="component" value="Unassembled WGS sequence"/>
</dbReference>
<dbReference type="SUPFAM" id="SSF53822">
    <property type="entry name" value="Periplasmic binding protein-like I"/>
    <property type="match status" value="1"/>
</dbReference>
<dbReference type="PANTHER" id="PTHR30483">
    <property type="entry name" value="LEUCINE-SPECIFIC-BINDING PROTEIN"/>
    <property type="match status" value="1"/>
</dbReference>
<sequence>MLIALGLSCCAGPTGNVRIASPEPSGIETLKIGLLLDSPADRQFLNASQSAAVTLAVRQINAAGGVNGKPVQVTSGQAGSPLNDQLTTITASQAAVVIGPTDSAAAVTAVAALNKTRTLLISPANGDPALSQLNSGGYYFRTAPSELLQASVLARLAEQNSKNKKVAIVYQAGDYGRELNQKTTAALAAEGITSVVSVEAQNASEAAQKAKQSGAESVLLLAQDRAPELLAELSAAQVPSSAILLSDAATASYGAKLALGSLKDAQGILPGVIPSAEFQAQMLSVDPKLKSLAYAAESYDAVMLAALAAVQAGDSSGSSVASRLIGVSGGKGQGQRCSTLSSCLSLLKQSKAIDYDGVSGPVAFDQNGDISQANYVTYRYGETNLPVAEGVQLSAAAP</sequence>
<dbReference type="InterPro" id="IPR001828">
    <property type="entry name" value="ANF_lig-bd_rcpt"/>
</dbReference>
<dbReference type="PANTHER" id="PTHR30483:SF6">
    <property type="entry name" value="PERIPLASMIC BINDING PROTEIN OF ABC TRANSPORTER FOR NATURAL AMINO ACIDS"/>
    <property type="match status" value="1"/>
</dbReference>
<comment type="caution">
    <text evidence="6">The sequence shown here is derived from an EMBL/GenBank/DDBJ whole genome shotgun (WGS) entry which is preliminary data.</text>
</comment>
<evidence type="ECO:0000256" key="1">
    <source>
        <dbReference type="ARBA" id="ARBA00004370"/>
    </source>
</evidence>
<dbReference type="Pfam" id="PF01094">
    <property type="entry name" value="ANF_receptor"/>
    <property type="match status" value="1"/>
</dbReference>
<proteinExistence type="predicted"/>
<reference evidence="6 7" key="1">
    <citation type="submission" date="2020-07" db="EMBL/GenBank/DDBJ databases">
        <title>Sequencing the genomes of 1000 actinobacteria strains.</title>
        <authorList>
            <person name="Klenk H.-P."/>
        </authorList>
    </citation>
    <scope>NUCLEOTIDE SEQUENCE [LARGE SCALE GENOMIC DNA]</scope>
    <source>
        <strain evidence="6 7">DSM 102047</strain>
    </source>
</reference>
<dbReference type="RefSeq" id="WP_179389997.1">
    <property type="nucleotide sequence ID" value="NZ_JACBYQ010000002.1"/>
</dbReference>
<evidence type="ECO:0000313" key="7">
    <source>
        <dbReference type="Proteomes" id="UP000521748"/>
    </source>
</evidence>
<dbReference type="GO" id="GO:0016020">
    <property type="term" value="C:membrane"/>
    <property type="evidence" value="ECO:0007669"/>
    <property type="project" value="UniProtKB-SubCell"/>
</dbReference>
<comment type="subcellular location">
    <subcellularLocation>
        <location evidence="1">Membrane</location>
    </subcellularLocation>
</comment>
<gene>
    <name evidence="6" type="ORF">FHU41_002582</name>
</gene>
<evidence type="ECO:0000256" key="3">
    <source>
        <dbReference type="ARBA" id="ARBA00022989"/>
    </source>
</evidence>